<protein>
    <submittedName>
        <fullName evidence="1">Uncharacterized protein</fullName>
    </submittedName>
</protein>
<name>A0ABV0RM09_9TELE</name>
<organism evidence="1 2">
    <name type="scientific">Xenoophorus captivus</name>
    <dbReference type="NCBI Taxonomy" id="1517983"/>
    <lineage>
        <taxon>Eukaryota</taxon>
        <taxon>Metazoa</taxon>
        <taxon>Chordata</taxon>
        <taxon>Craniata</taxon>
        <taxon>Vertebrata</taxon>
        <taxon>Euteleostomi</taxon>
        <taxon>Actinopterygii</taxon>
        <taxon>Neopterygii</taxon>
        <taxon>Teleostei</taxon>
        <taxon>Neoteleostei</taxon>
        <taxon>Acanthomorphata</taxon>
        <taxon>Ovalentaria</taxon>
        <taxon>Atherinomorphae</taxon>
        <taxon>Cyprinodontiformes</taxon>
        <taxon>Goodeidae</taxon>
        <taxon>Xenoophorus</taxon>
    </lineage>
</organism>
<dbReference type="Proteomes" id="UP001434883">
    <property type="component" value="Unassembled WGS sequence"/>
</dbReference>
<evidence type="ECO:0000313" key="1">
    <source>
        <dbReference type="EMBL" id="MEQ2208707.1"/>
    </source>
</evidence>
<evidence type="ECO:0000313" key="2">
    <source>
        <dbReference type="Proteomes" id="UP001434883"/>
    </source>
</evidence>
<proteinExistence type="predicted"/>
<sequence length="103" mass="11705">MGLQDDKVTGLVNLIQTRLTNENADCQRLLKVGLQKVVIPAAQIKHVKCKVPPSLDISSQLVLFEPNENNPTLQQLWEVVFWLSVNQNPHLFRSQLLTTINMM</sequence>
<accession>A0ABV0RM09</accession>
<keyword evidence="2" id="KW-1185">Reference proteome</keyword>
<dbReference type="EMBL" id="JAHRIN010050672">
    <property type="protein sequence ID" value="MEQ2208707.1"/>
    <property type="molecule type" value="Genomic_DNA"/>
</dbReference>
<gene>
    <name evidence="1" type="ORF">XENOCAPTIV_012315</name>
</gene>
<comment type="caution">
    <text evidence="1">The sequence shown here is derived from an EMBL/GenBank/DDBJ whole genome shotgun (WGS) entry which is preliminary data.</text>
</comment>
<reference evidence="1 2" key="1">
    <citation type="submission" date="2021-06" db="EMBL/GenBank/DDBJ databases">
        <authorList>
            <person name="Palmer J.M."/>
        </authorList>
    </citation>
    <scope>NUCLEOTIDE SEQUENCE [LARGE SCALE GENOMIC DNA]</scope>
    <source>
        <strain evidence="1 2">XC_2019</strain>
        <tissue evidence="1">Muscle</tissue>
    </source>
</reference>